<evidence type="ECO:0000313" key="2">
    <source>
        <dbReference type="Proteomes" id="UP001580346"/>
    </source>
</evidence>
<keyword evidence="2" id="KW-1185">Reference proteome</keyword>
<organism evidence="1 2">
    <name type="scientific">Paenibacillus enshidis</name>
    <dbReference type="NCBI Taxonomy" id="1458439"/>
    <lineage>
        <taxon>Bacteria</taxon>
        <taxon>Bacillati</taxon>
        <taxon>Bacillota</taxon>
        <taxon>Bacilli</taxon>
        <taxon>Bacillales</taxon>
        <taxon>Paenibacillaceae</taxon>
        <taxon>Paenibacillus</taxon>
    </lineage>
</organism>
<name>A0ABV5AYL3_9BACL</name>
<dbReference type="EMBL" id="JBHHMI010000029">
    <property type="protein sequence ID" value="MFB5269318.1"/>
    <property type="molecule type" value="Genomic_DNA"/>
</dbReference>
<gene>
    <name evidence="1" type="ORF">ACE41H_21385</name>
</gene>
<accession>A0ABV5AYL3</accession>
<dbReference type="Proteomes" id="UP001580346">
    <property type="component" value="Unassembled WGS sequence"/>
</dbReference>
<sequence length="77" mass="9140">MSDGMLTFEPFRIWYDRQKKKRTDMRLECGFAPGTITKIFSDGFPVRSDIIETICKVYNLRIEQVIAYREVEEDGRQ</sequence>
<evidence type="ECO:0000313" key="1">
    <source>
        <dbReference type="EMBL" id="MFB5269318.1"/>
    </source>
</evidence>
<comment type="caution">
    <text evidence="1">The sequence shown here is derived from an EMBL/GenBank/DDBJ whole genome shotgun (WGS) entry which is preliminary data.</text>
</comment>
<dbReference type="RefSeq" id="WP_375357591.1">
    <property type="nucleotide sequence ID" value="NZ_JBHHMI010000029.1"/>
</dbReference>
<proteinExistence type="predicted"/>
<protein>
    <submittedName>
        <fullName evidence="1">Helix-turn-helix domain-containing protein</fullName>
    </submittedName>
</protein>
<reference evidence="1 2" key="1">
    <citation type="submission" date="2024-09" db="EMBL/GenBank/DDBJ databases">
        <title>Paenibacillus zeirhizospherea sp. nov., isolated from surface of the maize (Zea mays) roots in a horticulture field, Hungary.</title>
        <authorList>
            <person name="Marton D."/>
            <person name="Farkas M."/>
            <person name="Bedics A."/>
            <person name="Toth E."/>
            <person name="Tancsics A."/>
            <person name="Boka K."/>
            <person name="Maroti G."/>
            <person name="Kriszt B."/>
            <person name="Cserhati M."/>
        </authorList>
    </citation>
    <scope>NUCLEOTIDE SEQUENCE [LARGE SCALE GENOMIC DNA]</scope>
    <source>
        <strain evidence="1 2">KCTC 33519</strain>
    </source>
</reference>